<evidence type="ECO:0000313" key="3">
    <source>
        <dbReference type="Proteomes" id="UP001341281"/>
    </source>
</evidence>
<keyword evidence="3" id="KW-1185">Reference proteome</keyword>
<sequence length="109" mass="11480">IATVSFCIIPDHLSGQLDSVLSCGGLPWLVHHHGAAAGARSLAWNTLQRKPFAPPTPLAVTSPDRLISARGRRRPPLSLAVADPACGGGSTVSPAADERLRRLHHGGRR</sequence>
<feature type="non-terminal residue" evidence="2">
    <location>
        <position position="109"/>
    </location>
</feature>
<dbReference type="AlphaFoldDB" id="A0AAQ3WMA0"/>
<gene>
    <name evidence="2" type="ORF">U9M48_015641</name>
</gene>
<feature type="region of interest" description="Disordered" evidence="1">
    <location>
        <begin position="78"/>
        <end position="109"/>
    </location>
</feature>
<evidence type="ECO:0000313" key="2">
    <source>
        <dbReference type="EMBL" id="WVZ66426.1"/>
    </source>
</evidence>
<feature type="non-terminal residue" evidence="2">
    <location>
        <position position="1"/>
    </location>
</feature>
<dbReference type="EMBL" id="CP144747">
    <property type="protein sequence ID" value="WVZ66426.1"/>
    <property type="molecule type" value="Genomic_DNA"/>
</dbReference>
<name>A0AAQ3WMA0_PASNO</name>
<accession>A0AAQ3WMA0</accession>
<organism evidence="2 3">
    <name type="scientific">Paspalum notatum var. saurae</name>
    <dbReference type="NCBI Taxonomy" id="547442"/>
    <lineage>
        <taxon>Eukaryota</taxon>
        <taxon>Viridiplantae</taxon>
        <taxon>Streptophyta</taxon>
        <taxon>Embryophyta</taxon>
        <taxon>Tracheophyta</taxon>
        <taxon>Spermatophyta</taxon>
        <taxon>Magnoliopsida</taxon>
        <taxon>Liliopsida</taxon>
        <taxon>Poales</taxon>
        <taxon>Poaceae</taxon>
        <taxon>PACMAD clade</taxon>
        <taxon>Panicoideae</taxon>
        <taxon>Andropogonodae</taxon>
        <taxon>Paspaleae</taxon>
        <taxon>Paspalinae</taxon>
        <taxon>Paspalum</taxon>
    </lineage>
</organism>
<evidence type="ECO:0000256" key="1">
    <source>
        <dbReference type="SAM" id="MobiDB-lite"/>
    </source>
</evidence>
<proteinExistence type="predicted"/>
<protein>
    <submittedName>
        <fullName evidence="2">Uncharacterized protein</fullName>
    </submittedName>
</protein>
<dbReference type="Proteomes" id="UP001341281">
    <property type="component" value="Chromosome 03"/>
</dbReference>
<reference evidence="2 3" key="1">
    <citation type="submission" date="2024-02" db="EMBL/GenBank/DDBJ databases">
        <title>High-quality chromosome-scale genome assembly of Pensacola bahiagrass (Paspalum notatum Flugge var. saurae).</title>
        <authorList>
            <person name="Vega J.M."/>
            <person name="Podio M."/>
            <person name="Orjuela J."/>
            <person name="Siena L.A."/>
            <person name="Pessino S.C."/>
            <person name="Combes M.C."/>
            <person name="Mariac C."/>
            <person name="Albertini E."/>
            <person name="Pupilli F."/>
            <person name="Ortiz J.P.A."/>
            <person name="Leblanc O."/>
        </authorList>
    </citation>
    <scope>NUCLEOTIDE SEQUENCE [LARGE SCALE GENOMIC DNA]</scope>
    <source>
        <strain evidence="2">R1</strain>
        <tissue evidence="2">Leaf</tissue>
    </source>
</reference>